<dbReference type="GO" id="GO:0005759">
    <property type="term" value="C:mitochondrial matrix"/>
    <property type="evidence" value="ECO:0007669"/>
    <property type="project" value="TreeGrafter"/>
</dbReference>
<dbReference type="PANTHER" id="PTHR28015">
    <property type="entry name" value="ATP SYNTHASE ASSEMBLY FACTOR FMC1, MITOCHONDRIAL"/>
    <property type="match status" value="1"/>
</dbReference>
<keyword evidence="2" id="KW-1185">Reference proteome</keyword>
<dbReference type="OMA" id="FEYDMAN"/>
<dbReference type="STRING" id="5627.A0A1C7MIZ8"/>
<proteinExistence type="predicted"/>
<dbReference type="GO" id="GO:0033615">
    <property type="term" value="P:mitochondrial proton-transporting ATP synthase complex assembly"/>
    <property type="evidence" value="ECO:0007669"/>
    <property type="project" value="InterPro"/>
</dbReference>
<accession>A0A1C7MIZ8</accession>
<reference evidence="1 2" key="1">
    <citation type="submission" date="2016-03" db="EMBL/GenBank/DDBJ databases">
        <title>Whole genome sequencing of Grifola frondosa 9006-11.</title>
        <authorList>
            <person name="Min B."/>
            <person name="Park H."/>
            <person name="Kim J.-G."/>
            <person name="Cho H."/>
            <person name="Oh Y.-L."/>
            <person name="Kong W.-S."/>
            <person name="Choi I.-G."/>
        </authorList>
    </citation>
    <scope>NUCLEOTIDE SEQUENCE [LARGE SCALE GENOMIC DNA]</scope>
    <source>
        <strain evidence="1 2">9006-11</strain>
    </source>
</reference>
<dbReference type="InterPro" id="IPR039196">
    <property type="entry name" value="Fmc1"/>
</dbReference>
<gene>
    <name evidence="1" type="ORF">A0H81_03597</name>
</gene>
<dbReference type="PANTHER" id="PTHR28015:SF1">
    <property type="entry name" value="ATP SYNTHASE ASSEMBLY FACTOR FMC1, MITOCHONDRIAL"/>
    <property type="match status" value="1"/>
</dbReference>
<protein>
    <submittedName>
        <fullName evidence="1">Uncharacterized protein</fullName>
    </submittedName>
</protein>
<evidence type="ECO:0000313" key="2">
    <source>
        <dbReference type="Proteomes" id="UP000092993"/>
    </source>
</evidence>
<name>A0A1C7MIZ8_GRIFR</name>
<dbReference type="Pfam" id="PF13233">
    <property type="entry name" value="Complex1_LYR_2"/>
    <property type="match status" value="1"/>
</dbReference>
<evidence type="ECO:0000313" key="1">
    <source>
        <dbReference type="EMBL" id="OBZ76788.1"/>
    </source>
</evidence>
<dbReference type="OrthoDB" id="15893at2759"/>
<sequence>MATEFLSAYRTVVREVQKAAEDPQRFGYDIQNVVTFMQSQRTHKALLERYNPLHDLSTDQRIQATARRVGLDMPLTAKRDEDK</sequence>
<dbReference type="EMBL" id="LUGG01000003">
    <property type="protein sequence ID" value="OBZ76788.1"/>
    <property type="molecule type" value="Genomic_DNA"/>
</dbReference>
<dbReference type="Proteomes" id="UP000092993">
    <property type="component" value="Unassembled WGS sequence"/>
</dbReference>
<organism evidence="1 2">
    <name type="scientific">Grifola frondosa</name>
    <name type="common">Maitake</name>
    <name type="synonym">Polyporus frondosus</name>
    <dbReference type="NCBI Taxonomy" id="5627"/>
    <lineage>
        <taxon>Eukaryota</taxon>
        <taxon>Fungi</taxon>
        <taxon>Dikarya</taxon>
        <taxon>Basidiomycota</taxon>
        <taxon>Agaricomycotina</taxon>
        <taxon>Agaricomycetes</taxon>
        <taxon>Polyporales</taxon>
        <taxon>Grifolaceae</taxon>
        <taxon>Grifola</taxon>
    </lineage>
</organism>
<dbReference type="AlphaFoldDB" id="A0A1C7MIZ8"/>
<comment type="caution">
    <text evidence="1">The sequence shown here is derived from an EMBL/GenBank/DDBJ whole genome shotgun (WGS) entry which is preliminary data.</text>
</comment>